<dbReference type="InterPro" id="IPR003759">
    <property type="entry name" value="Cbl-bd_cap"/>
</dbReference>
<evidence type="ECO:0000256" key="12">
    <source>
        <dbReference type="ARBA" id="ARBA00022691"/>
    </source>
</evidence>
<dbReference type="GO" id="GO:0050667">
    <property type="term" value="P:homocysteine metabolic process"/>
    <property type="evidence" value="ECO:0007669"/>
    <property type="project" value="TreeGrafter"/>
</dbReference>
<keyword evidence="15" id="KW-0486">Methionine biosynthesis</keyword>
<evidence type="ECO:0000256" key="19">
    <source>
        <dbReference type="PROSITE-ProRule" id="PRU00333"/>
    </source>
</evidence>
<dbReference type="InterPro" id="IPR036724">
    <property type="entry name" value="Cobalamin-bd_sf"/>
</dbReference>
<reference evidence="24" key="1">
    <citation type="journal article" date="2021" name="PeerJ">
        <title>Extensive microbial diversity within the chicken gut microbiome revealed by metagenomics and culture.</title>
        <authorList>
            <person name="Gilroy R."/>
            <person name="Ravi A."/>
            <person name="Getino M."/>
            <person name="Pursley I."/>
            <person name="Horton D.L."/>
            <person name="Alikhan N.F."/>
            <person name="Baker D."/>
            <person name="Gharbi K."/>
            <person name="Hall N."/>
            <person name="Watson M."/>
            <person name="Adriaenssens E.M."/>
            <person name="Foster-Nyarko E."/>
            <person name="Jarju S."/>
            <person name="Secka A."/>
            <person name="Antonio M."/>
            <person name="Oren A."/>
            <person name="Chaudhuri R.R."/>
            <person name="La Ragione R."/>
            <person name="Hildebrand F."/>
            <person name="Pallen M.J."/>
        </authorList>
    </citation>
    <scope>NUCLEOTIDE SEQUENCE</scope>
    <source>
        <strain evidence="24">ChiW19-954</strain>
    </source>
</reference>
<evidence type="ECO:0000256" key="1">
    <source>
        <dbReference type="ARBA" id="ARBA00001700"/>
    </source>
</evidence>
<dbReference type="GO" id="GO:0046653">
    <property type="term" value="P:tetrahydrofolate metabolic process"/>
    <property type="evidence" value="ECO:0007669"/>
    <property type="project" value="TreeGrafter"/>
</dbReference>
<dbReference type="InterPro" id="IPR006158">
    <property type="entry name" value="Cobalamin-bd"/>
</dbReference>
<comment type="caution">
    <text evidence="24">The sequence shown here is derived from an EMBL/GenBank/DDBJ whole genome shotgun (WGS) entry which is preliminary data.</text>
</comment>
<evidence type="ECO:0000256" key="8">
    <source>
        <dbReference type="ARBA" id="ARBA00022603"/>
    </source>
</evidence>
<comment type="catalytic activity">
    <reaction evidence="1">
        <text>(6S)-5-methyl-5,6,7,8-tetrahydrofolate + L-homocysteine = (6S)-5,6,7,8-tetrahydrofolate + L-methionine</text>
        <dbReference type="Rhea" id="RHEA:11172"/>
        <dbReference type="ChEBI" id="CHEBI:18608"/>
        <dbReference type="ChEBI" id="CHEBI:57453"/>
        <dbReference type="ChEBI" id="CHEBI:57844"/>
        <dbReference type="ChEBI" id="CHEBI:58199"/>
        <dbReference type="EC" id="2.1.1.13"/>
    </reaction>
</comment>
<keyword evidence="8 19" id="KW-0489">Methyltransferase</keyword>
<feature type="binding site" evidence="19">
    <location>
        <position position="284"/>
    </location>
    <ligand>
        <name>Zn(2+)</name>
        <dbReference type="ChEBI" id="CHEBI:29105"/>
    </ligand>
</feature>
<dbReference type="EC" id="2.1.1.13" evidence="6"/>
<evidence type="ECO:0000256" key="2">
    <source>
        <dbReference type="ARBA" id="ARBA00001947"/>
    </source>
</evidence>
<feature type="domain" description="B12-binding" evidence="22">
    <location>
        <begin position="687"/>
        <end position="808"/>
    </location>
</feature>
<dbReference type="GO" id="GO:0032259">
    <property type="term" value="P:methylation"/>
    <property type="evidence" value="ECO:0007669"/>
    <property type="project" value="UniProtKB-KW"/>
</dbReference>
<dbReference type="Gene3D" id="3.20.20.20">
    <property type="entry name" value="Dihydropteroate synthase-like"/>
    <property type="match status" value="1"/>
</dbReference>
<evidence type="ECO:0000256" key="5">
    <source>
        <dbReference type="ARBA" id="ARBA00010398"/>
    </source>
</evidence>
<comment type="pathway">
    <text evidence="4">Amino-acid biosynthesis; L-methionine biosynthesis via de novo pathway; L-methionine from L-homocysteine (MetH route): step 1/1.</text>
</comment>
<dbReference type="InterPro" id="IPR036594">
    <property type="entry name" value="Meth_synthase_dom"/>
</dbReference>
<dbReference type="Pfam" id="PF00809">
    <property type="entry name" value="Pterin_bind"/>
    <property type="match status" value="1"/>
</dbReference>
<comment type="cofactor">
    <cofactor evidence="3">
        <name>methylcob(III)alamin</name>
        <dbReference type="ChEBI" id="CHEBI:28115"/>
    </cofactor>
</comment>
<evidence type="ECO:0000256" key="14">
    <source>
        <dbReference type="ARBA" id="ARBA00022833"/>
    </source>
</evidence>
<evidence type="ECO:0000256" key="4">
    <source>
        <dbReference type="ARBA" id="ARBA00005178"/>
    </source>
</evidence>
<dbReference type="GO" id="GO:0008705">
    <property type="term" value="F:methionine synthase activity"/>
    <property type="evidence" value="ECO:0007669"/>
    <property type="project" value="UniProtKB-EC"/>
</dbReference>
<evidence type="ECO:0000256" key="10">
    <source>
        <dbReference type="ARBA" id="ARBA00022628"/>
    </source>
</evidence>
<feature type="domain" description="B12-binding N-terminal" evidence="23">
    <location>
        <begin position="592"/>
        <end position="685"/>
    </location>
</feature>
<dbReference type="NCBIfam" id="NF005719">
    <property type="entry name" value="PRK07535.1"/>
    <property type="match status" value="1"/>
</dbReference>
<dbReference type="Proteomes" id="UP000823890">
    <property type="component" value="Unassembled WGS sequence"/>
</dbReference>
<feature type="domain" description="Hcy-binding" evidence="20">
    <location>
        <begin position="1"/>
        <end position="298"/>
    </location>
</feature>
<feature type="domain" description="Pterin-binding" evidence="21">
    <location>
        <begin position="327"/>
        <end position="571"/>
    </location>
</feature>
<accession>A0A9D2NMC4</accession>
<evidence type="ECO:0000256" key="16">
    <source>
        <dbReference type="ARBA" id="ARBA00023285"/>
    </source>
</evidence>
<dbReference type="Gene3D" id="1.10.1240.10">
    <property type="entry name" value="Methionine synthase domain"/>
    <property type="match status" value="1"/>
</dbReference>
<protein>
    <recommendedName>
        <fullName evidence="7">Methionine synthase</fullName>
        <ecNumber evidence="6">2.1.1.13</ecNumber>
    </recommendedName>
    <alternativeName>
        <fullName evidence="18">5-methyltetrahydrofolate--homocysteine methyltransferase</fullName>
    </alternativeName>
</protein>
<comment type="similarity">
    <text evidence="5">Belongs to the vitamin-B12 dependent methionine synthase family.</text>
</comment>
<evidence type="ECO:0000256" key="18">
    <source>
        <dbReference type="ARBA" id="ARBA00031040"/>
    </source>
</evidence>
<keyword evidence="16" id="KW-0170">Cobalt</keyword>
<dbReference type="PROSITE" id="PS50972">
    <property type="entry name" value="PTERIN_BINDING"/>
    <property type="match status" value="1"/>
</dbReference>
<dbReference type="InterPro" id="IPR050554">
    <property type="entry name" value="Met_Synthase/Corrinoid"/>
</dbReference>
<keyword evidence="12" id="KW-0949">S-adenosyl-L-methionine</keyword>
<dbReference type="GO" id="GO:0046872">
    <property type="term" value="F:metal ion binding"/>
    <property type="evidence" value="ECO:0007669"/>
    <property type="project" value="UniProtKB-KW"/>
</dbReference>
<evidence type="ECO:0000313" key="25">
    <source>
        <dbReference type="Proteomes" id="UP000823890"/>
    </source>
</evidence>
<evidence type="ECO:0000256" key="9">
    <source>
        <dbReference type="ARBA" id="ARBA00022605"/>
    </source>
</evidence>
<evidence type="ECO:0000259" key="21">
    <source>
        <dbReference type="PROSITE" id="PS50972"/>
    </source>
</evidence>
<evidence type="ECO:0000256" key="6">
    <source>
        <dbReference type="ARBA" id="ARBA00012032"/>
    </source>
</evidence>
<evidence type="ECO:0000256" key="17">
    <source>
        <dbReference type="ARBA" id="ARBA00025552"/>
    </source>
</evidence>
<dbReference type="Gene3D" id="3.20.20.330">
    <property type="entry name" value="Homocysteine-binding-like domain"/>
    <property type="match status" value="1"/>
</dbReference>
<evidence type="ECO:0000256" key="3">
    <source>
        <dbReference type="ARBA" id="ARBA00001956"/>
    </source>
</evidence>
<dbReference type="PROSITE" id="PS50970">
    <property type="entry name" value="HCY"/>
    <property type="match status" value="1"/>
</dbReference>
<comment type="cofactor">
    <cofactor evidence="2 19">
        <name>Zn(2+)</name>
        <dbReference type="ChEBI" id="CHEBI:29105"/>
    </cofactor>
</comment>
<dbReference type="SUPFAM" id="SSF47644">
    <property type="entry name" value="Methionine synthase domain"/>
    <property type="match status" value="1"/>
</dbReference>
<dbReference type="SUPFAM" id="SSF52242">
    <property type="entry name" value="Cobalamin (vitamin B12)-binding domain"/>
    <property type="match status" value="1"/>
</dbReference>
<dbReference type="Gene3D" id="3.40.50.280">
    <property type="entry name" value="Cobalamin-binding domain"/>
    <property type="match status" value="1"/>
</dbReference>
<evidence type="ECO:0000259" key="20">
    <source>
        <dbReference type="PROSITE" id="PS50970"/>
    </source>
</evidence>
<proteinExistence type="inferred from homology"/>
<dbReference type="SUPFAM" id="SSF82282">
    <property type="entry name" value="Homocysteine S-methyltransferase"/>
    <property type="match status" value="1"/>
</dbReference>
<dbReference type="SUPFAM" id="SSF51717">
    <property type="entry name" value="Dihydropteroate synthetase-like"/>
    <property type="match status" value="1"/>
</dbReference>
<evidence type="ECO:0000259" key="22">
    <source>
        <dbReference type="PROSITE" id="PS51332"/>
    </source>
</evidence>
<sequence length="808" mass="87499">MITDRLGKELLFFDGGMGTLLQEKGLAPGELPETWNISRPEVIKEIHKRYIEAGSDIVLTNTFGANALKFHAEGCSLEEIVKTAVDLAKKAAAEADTVSSDRSGTAGRKRTVYTALDIGPTGKLLKPMGDLDFETAYEAFREVMVWGEEAGADLIHIETMSDTYELKAAVLAAKENTSLPVFATAIFDERRKLLTGADVPSVIALLEGLRVDALGINCGMGPEQMLPVVEEYIKYSSLPVIVKPNAGLPKQRDGHTYYDVSPEEFAGYMGKIVSMGACVIGGCCGTTPDHIQVMTNFCRRLDIIPPSEKNDTIVSSYGQSVFLGKGSKIIGERINPTGKKKFKQALKDHDLEYILREGIAQQDNGAHILDVNVGLPDIDEISMMKETVQALQSVVNLPLQIDTVDAAAMEAALRIYNGKAMVNSVSGKQESMDKVFPLIRKYGGVVIGLTLDETGIPGDAEGRVRIAERIISEAVKYGIKKKDIVIDALAMTISSEPDGAKVTLETLRRLRDELDVNTVLGVSNISFGLPARPVVNAAFYTMAMMNGLSAGIINPSSEDMMKAWYAYHALMGLDANCESYIDHYSNAQTANAALSENGMKTAVGLRESIEKGLKEDAALITAELSETQEPLGIINTELIPALNHVGDGFEAGTIFLPQLLMSAEAAKSAFAILKDKMDKCGEVQEKIGTIILATVKGDIHDIGKNIVKVLLENYSFDVIDLGKDVAPEQIVDMVLDKNVKLVGLSALMTTTVVSMEETIHMLREQAPQCKVMVGGAVLNQEYADMIGADFYGKDAMQSVRYAQELFAG</sequence>
<evidence type="ECO:0000256" key="11">
    <source>
        <dbReference type="ARBA" id="ARBA00022679"/>
    </source>
</evidence>
<evidence type="ECO:0000259" key="23">
    <source>
        <dbReference type="PROSITE" id="PS51337"/>
    </source>
</evidence>
<dbReference type="InterPro" id="IPR017215">
    <property type="entry name" value="MetH_bac"/>
</dbReference>
<feature type="binding site" evidence="19">
    <location>
        <position position="283"/>
    </location>
    <ligand>
        <name>Zn(2+)</name>
        <dbReference type="ChEBI" id="CHEBI:29105"/>
    </ligand>
</feature>
<evidence type="ECO:0000256" key="7">
    <source>
        <dbReference type="ARBA" id="ARBA00013998"/>
    </source>
</evidence>
<organism evidence="24 25">
    <name type="scientific">Candidatus Mediterraneibacter faecipullorum</name>
    <dbReference type="NCBI Taxonomy" id="2838670"/>
    <lineage>
        <taxon>Bacteria</taxon>
        <taxon>Bacillati</taxon>
        <taxon>Bacillota</taxon>
        <taxon>Clostridia</taxon>
        <taxon>Lachnospirales</taxon>
        <taxon>Lachnospiraceae</taxon>
        <taxon>Mediterraneibacter</taxon>
    </lineage>
</organism>
<dbReference type="Pfam" id="PF02310">
    <property type="entry name" value="B12-binding"/>
    <property type="match status" value="1"/>
</dbReference>
<feature type="binding site" evidence="19">
    <location>
        <position position="218"/>
    </location>
    <ligand>
        <name>Zn(2+)</name>
        <dbReference type="ChEBI" id="CHEBI:29105"/>
    </ligand>
</feature>
<dbReference type="PANTHER" id="PTHR45833:SF1">
    <property type="entry name" value="METHIONINE SYNTHASE"/>
    <property type="match status" value="1"/>
</dbReference>
<dbReference type="PANTHER" id="PTHR45833">
    <property type="entry name" value="METHIONINE SYNTHASE"/>
    <property type="match status" value="1"/>
</dbReference>
<reference evidence="24" key="2">
    <citation type="submission" date="2021-04" db="EMBL/GenBank/DDBJ databases">
        <authorList>
            <person name="Gilroy R."/>
        </authorList>
    </citation>
    <scope>NUCLEOTIDE SEQUENCE</scope>
    <source>
        <strain evidence="24">ChiW19-954</strain>
    </source>
</reference>
<dbReference type="EMBL" id="DWWO01000016">
    <property type="protein sequence ID" value="HJC33273.1"/>
    <property type="molecule type" value="Genomic_DNA"/>
</dbReference>
<evidence type="ECO:0000256" key="15">
    <source>
        <dbReference type="ARBA" id="ARBA00023167"/>
    </source>
</evidence>
<keyword evidence="9" id="KW-0028">Amino-acid biosynthesis</keyword>
<gene>
    <name evidence="24" type="ORF">H9758_01610</name>
</gene>
<keyword evidence="11 19" id="KW-0808">Transferase</keyword>
<dbReference type="InterPro" id="IPR011005">
    <property type="entry name" value="Dihydropteroate_synth-like_sf"/>
</dbReference>
<dbReference type="PIRSF" id="PIRSF037472">
    <property type="entry name" value="DHPS_mtfrase"/>
    <property type="match status" value="1"/>
</dbReference>
<comment type="function">
    <text evidence="17">Catalyzes the transfer of a methyl group from methyl-cobalamin to homocysteine, yielding enzyme-bound cob(I)alamin and methionine. Subsequently, remethylates the cofactor using methyltetrahydrofolate.</text>
</comment>
<keyword evidence="14 19" id="KW-0862">Zinc</keyword>
<dbReference type="GO" id="GO:0031419">
    <property type="term" value="F:cobalamin binding"/>
    <property type="evidence" value="ECO:0007669"/>
    <property type="project" value="UniProtKB-KW"/>
</dbReference>
<keyword evidence="10" id="KW-0846">Cobalamin</keyword>
<keyword evidence="13 19" id="KW-0479">Metal-binding</keyword>
<dbReference type="PROSITE" id="PS51337">
    <property type="entry name" value="B12_BINDING_NTER"/>
    <property type="match status" value="1"/>
</dbReference>
<evidence type="ECO:0000256" key="13">
    <source>
        <dbReference type="ARBA" id="ARBA00022723"/>
    </source>
</evidence>
<dbReference type="SMART" id="SM01018">
    <property type="entry name" value="B12-binding_2"/>
    <property type="match status" value="1"/>
</dbReference>
<name>A0A9D2NMC4_9FIRM</name>
<dbReference type="PROSITE" id="PS51332">
    <property type="entry name" value="B12_BINDING"/>
    <property type="match status" value="1"/>
</dbReference>
<evidence type="ECO:0000313" key="24">
    <source>
        <dbReference type="EMBL" id="HJC33273.1"/>
    </source>
</evidence>
<dbReference type="InterPro" id="IPR036589">
    <property type="entry name" value="HCY_dom_sf"/>
</dbReference>
<dbReference type="AlphaFoldDB" id="A0A9D2NMC4"/>
<dbReference type="Pfam" id="PF02607">
    <property type="entry name" value="B12-binding_2"/>
    <property type="match status" value="1"/>
</dbReference>
<dbReference type="Pfam" id="PF02574">
    <property type="entry name" value="S-methyl_trans"/>
    <property type="match status" value="1"/>
</dbReference>
<dbReference type="GO" id="GO:0005829">
    <property type="term" value="C:cytosol"/>
    <property type="evidence" value="ECO:0007669"/>
    <property type="project" value="TreeGrafter"/>
</dbReference>
<dbReference type="InterPro" id="IPR000489">
    <property type="entry name" value="Pterin-binding_dom"/>
</dbReference>
<dbReference type="InterPro" id="IPR003726">
    <property type="entry name" value="HCY_dom"/>
</dbReference>